<reference evidence="2" key="1">
    <citation type="submission" date="2025-08" db="UniProtKB">
        <authorList>
            <consortium name="Ensembl"/>
        </authorList>
    </citation>
    <scope>IDENTIFICATION</scope>
</reference>
<dbReference type="InterPro" id="IPR008954">
    <property type="entry name" value="Moesin_tail_sf"/>
</dbReference>
<proteinExistence type="predicted"/>
<dbReference type="Ensembl" id="ENSXCOT00000000739.1">
    <property type="protein sequence ID" value="ENSXCOP00000000729.1"/>
    <property type="gene ID" value="ENSXCOG00000000619.1"/>
</dbReference>
<feature type="region of interest" description="Disordered" evidence="1">
    <location>
        <begin position="1"/>
        <end position="25"/>
    </location>
</feature>
<dbReference type="Proteomes" id="UP000261380">
    <property type="component" value="Unplaced"/>
</dbReference>
<feature type="region of interest" description="Disordered" evidence="1">
    <location>
        <begin position="88"/>
        <end position="108"/>
    </location>
</feature>
<protein>
    <submittedName>
        <fullName evidence="2">Uncharacterized protein</fullName>
    </submittedName>
</protein>
<name>A0A3B5KYU8_9TELE</name>
<organism evidence="2 3">
    <name type="scientific">Xiphophorus couchianus</name>
    <name type="common">Monterrey platyfish</name>
    <dbReference type="NCBI Taxonomy" id="32473"/>
    <lineage>
        <taxon>Eukaryota</taxon>
        <taxon>Metazoa</taxon>
        <taxon>Chordata</taxon>
        <taxon>Craniata</taxon>
        <taxon>Vertebrata</taxon>
        <taxon>Euteleostomi</taxon>
        <taxon>Actinopterygii</taxon>
        <taxon>Neopterygii</taxon>
        <taxon>Teleostei</taxon>
        <taxon>Neoteleostei</taxon>
        <taxon>Acanthomorphata</taxon>
        <taxon>Ovalentaria</taxon>
        <taxon>Atherinomorphae</taxon>
        <taxon>Cyprinodontiformes</taxon>
        <taxon>Poeciliidae</taxon>
        <taxon>Poeciliinae</taxon>
        <taxon>Xiphophorus</taxon>
    </lineage>
</organism>
<dbReference type="InterPro" id="IPR045346">
    <property type="entry name" value="Ermin"/>
</dbReference>
<dbReference type="GO" id="GO:0007015">
    <property type="term" value="P:actin filament organization"/>
    <property type="evidence" value="ECO:0007669"/>
    <property type="project" value="InterPro"/>
</dbReference>
<dbReference type="Gene3D" id="6.10.360.10">
    <property type="match status" value="1"/>
</dbReference>
<sequence>MATNTALSNESKLRADEEEDAQASKILEIINGRTADASKMTEEPEDREVWSMEMGDDSVFYSDEEHAQLDKESANLTGFSGKRCKNPVNSVADGEGNQHMETNPGEKGNLEMKKELNQCIIWTEEEKQKLETFTSKRMHVSDPGESSAESYVTPGKFGKTSGEFVQQNKAATNGMIFLKSMKNKCFNIYIYKCLLLLLFSVDQVRKKEVMTEADTSSQHLFDLLNDDGYIKLNGDAEFSQRLSGADTQKSSDMQSVGDVEAEFLQNPSQGQLNLPGPTKSDCSAFNHLSSSKYSTVSYRRIRRGNTRQRIEEFEFLHLNQHSPLVLGK</sequence>
<keyword evidence="3" id="KW-1185">Reference proteome</keyword>
<dbReference type="GeneTree" id="ENSGT00650000094711"/>
<dbReference type="Pfam" id="PF20491">
    <property type="entry name" value="Ermin"/>
    <property type="match status" value="1"/>
</dbReference>
<evidence type="ECO:0000313" key="3">
    <source>
        <dbReference type="Proteomes" id="UP000261380"/>
    </source>
</evidence>
<feature type="compositionally biased region" description="Polar residues" evidence="1">
    <location>
        <begin position="1"/>
        <end position="10"/>
    </location>
</feature>
<evidence type="ECO:0000313" key="2">
    <source>
        <dbReference type="Ensembl" id="ENSXCOP00000000729.1"/>
    </source>
</evidence>
<evidence type="ECO:0000256" key="1">
    <source>
        <dbReference type="SAM" id="MobiDB-lite"/>
    </source>
</evidence>
<dbReference type="GO" id="GO:0051015">
    <property type="term" value="F:actin filament binding"/>
    <property type="evidence" value="ECO:0007669"/>
    <property type="project" value="InterPro"/>
</dbReference>
<accession>A0A3B5KYU8</accession>
<dbReference type="AlphaFoldDB" id="A0A3B5KYU8"/>
<dbReference type="GO" id="GO:0008360">
    <property type="term" value="P:regulation of cell shape"/>
    <property type="evidence" value="ECO:0007669"/>
    <property type="project" value="InterPro"/>
</dbReference>
<reference evidence="2" key="2">
    <citation type="submission" date="2025-09" db="UniProtKB">
        <authorList>
            <consortium name="Ensembl"/>
        </authorList>
    </citation>
    <scope>IDENTIFICATION</scope>
</reference>